<sequence length="63" mass="6909">MTGNSEWSQCQQPKNTKRSKWHDAAYWAAVNGLIAGNPAQTASQDEQGADAAARYVRAERTTL</sequence>
<evidence type="ECO:0000313" key="3">
    <source>
        <dbReference type="Proteomes" id="UP000029004"/>
    </source>
</evidence>
<keyword evidence="3" id="KW-1185">Reference proteome</keyword>
<organism evidence="2 3">
    <name type="scientific">Bifidobacterium stellenboschense</name>
    <dbReference type="NCBI Taxonomy" id="762211"/>
    <lineage>
        <taxon>Bacteria</taxon>
        <taxon>Bacillati</taxon>
        <taxon>Actinomycetota</taxon>
        <taxon>Actinomycetes</taxon>
        <taxon>Bifidobacteriales</taxon>
        <taxon>Bifidobacteriaceae</taxon>
        <taxon>Bifidobacterium</taxon>
    </lineage>
</organism>
<proteinExistence type="predicted"/>
<feature type="compositionally biased region" description="Polar residues" evidence="1">
    <location>
        <begin position="1"/>
        <end position="14"/>
    </location>
</feature>
<evidence type="ECO:0000256" key="1">
    <source>
        <dbReference type="SAM" id="MobiDB-lite"/>
    </source>
</evidence>
<dbReference type="AlphaFoldDB" id="A0A087DMW4"/>
<protein>
    <submittedName>
        <fullName evidence="2">Uncharacterized protein</fullName>
    </submittedName>
</protein>
<gene>
    <name evidence="2" type="ORF">BSTEL_1773</name>
</gene>
<reference evidence="2 3" key="1">
    <citation type="submission" date="2014-03" db="EMBL/GenBank/DDBJ databases">
        <title>Genomics of Bifidobacteria.</title>
        <authorList>
            <person name="Ventura M."/>
            <person name="Milani C."/>
            <person name="Lugli G.A."/>
        </authorList>
    </citation>
    <scope>NUCLEOTIDE SEQUENCE [LARGE SCALE GENOMIC DNA]</scope>
    <source>
        <strain evidence="2 3">DSM 23968</strain>
    </source>
</reference>
<name>A0A087DMW4_9BIFI</name>
<dbReference type="RefSeq" id="WP_034528681.1">
    <property type="nucleotide sequence ID" value="NZ_JGZP01000014.1"/>
</dbReference>
<dbReference type="EMBL" id="JGZP01000014">
    <property type="protein sequence ID" value="KFI96864.1"/>
    <property type="molecule type" value="Genomic_DNA"/>
</dbReference>
<dbReference type="STRING" id="762211.BSTEL_1773"/>
<accession>A0A087DMW4</accession>
<evidence type="ECO:0000313" key="2">
    <source>
        <dbReference type="EMBL" id="KFI96864.1"/>
    </source>
</evidence>
<dbReference type="Proteomes" id="UP000029004">
    <property type="component" value="Unassembled WGS sequence"/>
</dbReference>
<feature type="region of interest" description="Disordered" evidence="1">
    <location>
        <begin position="1"/>
        <end position="21"/>
    </location>
</feature>
<comment type="caution">
    <text evidence="2">The sequence shown here is derived from an EMBL/GenBank/DDBJ whole genome shotgun (WGS) entry which is preliminary data.</text>
</comment>